<gene>
    <name evidence="1" type="ORF">NDU88_004170</name>
</gene>
<protein>
    <submittedName>
        <fullName evidence="1">Uncharacterized protein</fullName>
    </submittedName>
</protein>
<name>A0AAV7QBU2_PLEWA</name>
<evidence type="ECO:0000313" key="1">
    <source>
        <dbReference type="EMBL" id="KAJ1137774.1"/>
    </source>
</evidence>
<dbReference type="AlphaFoldDB" id="A0AAV7QBU2"/>
<dbReference type="Proteomes" id="UP001066276">
    <property type="component" value="Chromosome 6"/>
</dbReference>
<proteinExistence type="predicted"/>
<accession>A0AAV7QBU2</accession>
<evidence type="ECO:0000313" key="2">
    <source>
        <dbReference type="Proteomes" id="UP001066276"/>
    </source>
</evidence>
<reference evidence="1" key="1">
    <citation type="journal article" date="2022" name="bioRxiv">
        <title>Sequencing and chromosome-scale assembly of the giantPleurodeles waltlgenome.</title>
        <authorList>
            <person name="Brown T."/>
            <person name="Elewa A."/>
            <person name="Iarovenko S."/>
            <person name="Subramanian E."/>
            <person name="Araus A.J."/>
            <person name="Petzold A."/>
            <person name="Susuki M."/>
            <person name="Suzuki K.-i.T."/>
            <person name="Hayashi T."/>
            <person name="Toyoda A."/>
            <person name="Oliveira C."/>
            <person name="Osipova E."/>
            <person name="Leigh N.D."/>
            <person name="Simon A."/>
            <person name="Yun M.H."/>
        </authorList>
    </citation>
    <scope>NUCLEOTIDE SEQUENCE</scope>
    <source>
        <strain evidence="1">20211129_DDA</strain>
        <tissue evidence="1">Liver</tissue>
    </source>
</reference>
<comment type="caution">
    <text evidence="1">The sequence shown here is derived from an EMBL/GenBank/DDBJ whole genome shotgun (WGS) entry which is preliminary data.</text>
</comment>
<keyword evidence="2" id="KW-1185">Reference proteome</keyword>
<sequence length="124" mass="12991">MGPRSNQIAVGFESVAKAVVCGRGREYGPLISWLVSPVAFPFEESSLSRCGGRIAFTKRSPAGGGLPWCAGPRGESSARRACAMLAAGQESLRGCVAFKKVVPRRQCTQCLLRSLGYGLGSPSG</sequence>
<dbReference type="EMBL" id="JANPWB010000010">
    <property type="protein sequence ID" value="KAJ1137774.1"/>
    <property type="molecule type" value="Genomic_DNA"/>
</dbReference>
<organism evidence="1 2">
    <name type="scientific">Pleurodeles waltl</name>
    <name type="common">Iberian ribbed newt</name>
    <dbReference type="NCBI Taxonomy" id="8319"/>
    <lineage>
        <taxon>Eukaryota</taxon>
        <taxon>Metazoa</taxon>
        <taxon>Chordata</taxon>
        <taxon>Craniata</taxon>
        <taxon>Vertebrata</taxon>
        <taxon>Euteleostomi</taxon>
        <taxon>Amphibia</taxon>
        <taxon>Batrachia</taxon>
        <taxon>Caudata</taxon>
        <taxon>Salamandroidea</taxon>
        <taxon>Salamandridae</taxon>
        <taxon>Pleurodelinae</taxon>
        <taxon>Pleurodeles</taxon>
    </lineage>
</organism>